<dbReference type="VEuPathDB" id="FungiDB:ASPZODRAFT_55251"/>
<gene>
    <name evidence="7" type="ORF">ASPZODRAFT_55251</name>
</gene>
<dbReference type="GO" id="GO:0006508">
    <property type="term" value="P:proteolysis"/>
    <property type="evidence" value="ECO:0007669"/>
    <property type="project" value="UniProtKB-KW"/>
</dbReference>
<dbReference type="Pfam" id="PF00450">
    <property type="entry name" value="Peptidase_S10"/>
    <property type="match status" value="1"/>
</dbReference>
<dbReference type="EMBL" id="KV878336">
    <property type="protein sequence ID" value="OJJ51694.1"/>
    <property type="molecule type" value="Genomic_DNA"/>
</dbReference>
<keyword evidence="3 6" id="KW-0645">Protease</keyword>
<dbReference type="PRINTS" id="PR00724">
    <property type="entry name" value="CRBOXYPTASEC"/>
</dbReference>
<protein>
    <recommendedName>
        <fullName evidence="6">Carboxypeptidase</fullName>
        <ecNumber evidence="6">3.4.16.-</ecNumber>
    </recommendedName>
</protein>
<dbReference type="InterPro" id="IPR029058">
    <property type="entry name" value="AB_hydrolase_fold"/>
</dbReference>
<evidence type="ECO:0000256" key="2">
    <source>
        <dbReference type="ARBA" id="ARBA00022645"/>
    </source>
</evidence>
<dbReference type="STRING" id="1073090.A0A1L9SWY7"/>
<keyword evidence="2 6" id="KW-0121">Carboxypeptidase</keyword>
<evidence type="ECO:0000256" key="5">
    <source>
        <dbReference type="ARBA" id="ARBA00023180"/>
    </source>
</evidence>
<dbReference type="Gene3D" id="1.10.287.410">
    <property type="match status" value="1"/>
</dbReference>
<dbReference type="GO" id="GO:0000324">
    <property type="term" value="C:fungal-type vacuole"/>
    <property type="evidence" value="ECO:0007669"/>
    <property type="project" value="TreeGrafter"/>
</dbReference>
<dbReference type="Gene3D" id="3.40.50.1820">
    <property type="entry name" value="alpha/beta hydrolase"/>
    <property type="match status" value="1"/>
</dbReference>
<feature type="chain" id="PRO_5011809646" description="Carboxypeptidase" evidence="6">
    <location>
        <begin position="23"/>
        <end position="512"/>
    </location>
</feature>
<keyword evidence="8" id="KW-1185">Reference proteome</keyword>
<proteinExistence type="inferred from homology"/>
<reference evidence="8" key="1">
    <citation type="journal article" date="2017" name="Genome Biol.">
        <title>Comparative genomics reveals high biological diversity and specific adaptations in the industrially and medically important fungal genus Aspergillus.</title>
        <authorList>
            <person name="de Vries R.P."/>
            <person name="Riley R."/>
            <person name="Wiebenga A."/>
            <person name="Aguilar-Osorio G."/>
            <person name="Amillis S."/>
            <person name="Uchima C.A."/>
            <person name="Anderluh G."/>
            <person name="Asadollahi M."/>
            <person name="Askin M."/>
            <person name="Barry K."/>
            <person name="Battaglia E."/>
            <person name="Bayram O."/>
            <person name="Benocci T."/>
            <person name="Braus-Stromeyer S.A."/>
            <person name="Caldana C."/>
            <person name="Canovas D."/>
            <person name="Cerqueira G.C."/>
            <person name="Chen F."/>
            <person name="Chen W."/>
            <person name="Choi C."/>
            <person name="Clum A."/>
            <person name="Dos Santos R.A."/>
            <person name="Damasio A.R."/>
            <person name="Diallinas G."/>
            <person name="Emri T."/>
            <person name="Fekete E."/>
            <person name="Flipphi M."/>
            <person name="Freyberg S."/>
            <person name="Gallo A."/>
            <person name="Gournas C."/>
            <person name="Habgood R."/>
            <person name="Hainaut M."/>
            <person name="Harispe M.L."/>
            <person name="Henrissat B."/>
            <person name="Hilden K.S."/>
            <person name="Hope R."/>
            <person name="Hossain A."/>
            <person name="Karabika E."/>
            <person name="Karaffa L."/>
            <person name="Karanyi Z."/>
            <person name="Krasevec N."/>
            <person name="Kuo A."/>
            <person name="Kusch H."/>
            <person name="LaButti K."/>
            <person name="Lagendijk E.L."/>
            <person name="Lapidus A."/>
            <person name="Levasseur A."/>
            <person name="Lindquist E."/>
            <person name="Lipzen A."/>
            <person name="Logrieco A.F."/>
            <person name="MacCabe A."/>
            <person name="Maekelae M.R."/>
            <person name="Malavazi I."/>
            <person name="Melin P."/>
            <person name="Meyer V."/>
            <person name="Mielnichuk N."/>
            <person name="Miskei M."/>
            <person name="Molnar A.P."/>
            <person name="Mule G."/>
            <person name="Ngan C.Y."/>
            <person name="Orejas M."/>
            <person name="Orosz E."/>
            <person name="Ouedraogo J.P."/>
            <person name="Overkamp K.M."/>
            <person name="Park H.-S."/>
            <person name="Perrone G."/>
            <person name="Piumi F."/>
            <person name="Punt P.J."/>
            <person name="Ram A.F."/>
            <person name="Ramon A."/>
            <person name="Rauscher S."/>
            <person name="Record E."/>
            <person name="Riano-Pachon D.M."/>
            <person name="Robert V."/>
            <person name="Roehrig J."/>
            <person name="Ruller R."/>
            <person name="Salamov A."/>
            <person name="Salih N.S."/>
            <person name="Samson R.A."/>
            <person name="Sandor E."/>
            <person name="Sanguinetti M."/>
            <person name="Schuetze T."/>
            <person name="Sepcic K."/>
            <person name="Shelest E."/>
            <person name="Sherlock G."/>
            <person name="Sophianopoulou V."/>
            <person name="Squina F.M."/>
            <person name="Sun H."/>
            <person name="Susca A."/>
            <person name="Todd R.B."/>
            <person name="Tsang A."/>
            <person name="Unkles S.E."/>
            <person name="van de Wiele N."/>
            <person name="van Rossen-Uffink D."/>
            <person name="Oliveira J.V."/>
            <person name="Vesth T.C."/>
            <person name="Visser J."/>
            <person name="Yu J.-H."/>
            <person name="Zhou M."/>
            <person name="Andersen M.R."/>
            <person name="Archer D.B."/>
            <person name="Baker S.E."/>
            <person name="Benoit I."/>
            <person name="Brakhage A.A."/>
            <person name="Braus G.H."/>
            <person name="Fischer R."/>
            <person name="Frisvad J.C."/>
            <person name="Goldman G.H."/>
            <person name="Houbraken J."/>
            <person name="Oakley B."/>
            <person name="Pocsi I."/>
            <person name="Scazzocchio C."/>
            <person name="Seiboth B."/>
            <person name="vanKuyk P.A."/>
            <person name="Wortman J."/>
            <person name="Dyer P.S."/>
            <person name="Grigoriev I.V."/>
        </authorList>
    </citation>
    <scope>NUCLEOTIDE SEQUENCE [LARGE SCALE GENOMIC DNA]</scope>
    <source>
        <strain evidence="8">CBS 506.65</strain>
    </source>
</reference>
<evidence type="ECO:0000256" key="4">
    <source>
        <dbReference type="ARBA" id="ARBA00022801"/>
    </source>
</evidence>
<dbReference type="AlphaFoldDB" id="A0A1L9SWY7"/>
<keyword evidence="4 6" id="KW-0378">Hydrolase</keyword>
<dbReference type="InterPro" id="IPR018202">
    <property type="entry name" value="Ser_caboxypep_ser_AS"/>
</dbReference>
<evidence type="ECO:0000256" key="1">
    <source>
        <dbReference type="ARBA" id="ARBA00009431"/>
    </source>
</evidence>
<keyword evidence="5" id="KW-0325">Glycoprotein</keyword>
<comment type="similarity">
    <text evidence="1 6">Belongs to the peptidase S10 family.</text>
</comment>
<dbReference type="GeneID" id="34614995"/>
<organism evidence="7 8">
    <name type="scientific">Penicilliopsis zonata CBS 506.65</name>
    <dbReference type="NCBI Taxonomy" id="1073090"/>
    <lineage>
        <taxon>Eukaryota</taxon>
        <taxon>Fungi</taxon>
        <taxon>Dikarya</taxon>
        <taxon>Ascomycota</taxon>
        <taxon>Pezizomycotina</taxon>
        <taxon>Eurotiomycetes</taxon>
        <taxon>Eurotiomycetidae</taxon>
        <taxon>Eurotiales</taxon>
        <taxon>Aspergillaceae</taxon>
        <taxon>Penicilliopsis</taxon>
    </lineage>
</organism>
<dbReference type="SUPFAM" id="SSF53474">
    <property type="entry name" value="alpha/beta-Hydrolases"/>
    <property type="match status" value="1"/>
</dbReference>
<dbReference type="PROSITE" id="PS00131">
    <property type="entry name" value="CARBOXYPEPT_SER_SER"/>
    <property type="match status" value="1"/>
</dbReference>
<evidence type="ECO:0000313" key="7">
    <source>
        <dbReference type="EMBL" id="OJJ51694.1"/>
    </source>
</evidence>
<evidence type="ECO:0000256" key="6">
    <source>
        <dbReference type="RuleBase" id="RU361156"/>
    </source>
</evidence>
<sequence length="512" mass="56951">MRGQAVVWALAWAIGLLPRILCIEDSKHQAALLQQPEGHSPDFIRYQHAEFPSHSIRIKEQSDDLCNAGSKQYTGWLDANGKHLFFWYFDSLNDPLTDPLTLWVTGGPGVSSLVGLLVEIGPCLIDDGGEGTHRNPFSWTRNSSMIFVDQPAGTGLSYTDPGTDLPTDSKIAAEDMYIFLQIFLTQVFPERREVPFHIAGESYGGHYVPNMAVEILKQNKIHQERPEVPLKSIMIGNGCVSPMHTTYGFYETLCTTKPGVETPVFNATRCKVMADALPRCMYVYESCYRYPDKAICKATEEPCGIIFDLFESESHAGGRDPFDITRVCEVEHLCYSSTLNVQEYINSKSVWSALDVPDAIHNFSIESPGIVAAFESSNDLYANTMNLIQSTLEHKVDVLIYNGNLDLACNTAGNLRWTNALRWNGQAEFESRDLRPWFSVVEGELTPVGQYKEVSASARGGDADAQRFAFVTVDKAGHMVSTLPTNFNLKCIHCPLLTDGVCRSLSVSRPLH</sequence>
<feature type="signal peptide" evidence="6">
    <location>
        <begin position="1"/>
        <end position="22"/>
    </location>
</feature>
<dbReference type="RefSeq" id="XP_022586204.1">
    <property type="nucleotide sequence ID" value="XM_022728531.1"/>
</dbReference>
<name>A0A1L9SWY7_9EURO</name>
<keyword evidence="6" id="KW-0732">Signal</keyword>
<evidence type="ECO:0000313" key="8">
    <source>
        <dbReference type="Proteomes" id="UP000184188"/>
    </source>
</evidence>
<dbReference type="PANTHER" id="PTHR11802">
    <property type="entry name" value="SERINE PROTEASE FAMILY S10 SERINE CARBOXYPEPTIDASE"/>
    <property type="match status" value="1"/>
</dbReference>
<dbReference type="OrthoDB" id="443318at2759"/>
<dbReference type="InterPro" id="IPR001563">
    <property type="entry name" value="Peptidase_S10"/>
</dbReference>
<dbReference type="GO" id="GO:0004185">
    <property type="term" value="F:serine-type carboxypeptidase activity"/>
    <property type="evidence" value="ECO:0007669"/>
    <property type="project" value="UniProtKB-UniRule"/>
</dbReference>
<evidence type="ECO:0000256" key="3">
    <source>
        <dbReference type="ARBA" id="ARBA00022670"/>
    </source>
</evidence>
<dbReference type="Proteomes" id="UP000184188">
    <property type="component" value="Unassembled WGS sequence"/>
</dbReference>
<dbReference type="EC" id="3.4.16.-" evidence="6"/>
<dbReference type="PANTHER" id="PTHR11802:SF432">
    <property type="entry name" value="Y, PUTATIVE-RELATED"/>
    <property type="match status" value="1"/>
</dbReference>
<accession>A0A1L9SWY7</accession>